<gene>
    <name evidence="1" type="ORF">IAA83_03545</name>
</gene>
<dbReference type="Proteomes" id="UP000886741">
    <property type="component" value="Unassembled WGS sequence"/>
</dbReference>
<reference evidence="1" key="1">
    <citation type="submission" date="2020-10" db="EMBL/GenBank/DDBJ databases">
        <authorList>
            <person name="Gilroy R."/>
        </authorList>
    </citation>
    <scope>NUCLEOTIDE SEQUENCE</scope>
    <source>
        <strain evidence="1">ChiBcec16-1751</strain>
    </source>
</reference>
<reference evidence="1" key="2">
    <citation type="journal article" date="2021" name="PeerJ">
        <title>Extensive microbial diversity within the chicken gut microbiome revealed by metagenomics and culture.</title>
        <authorList>
            <person name="Gilroy R."/>
            <person name="Ravi A."/>
            <person name="Getino M."/>
            <person name="Pursley I."/>
            <person name="Horton D.L."/>
            <person name="Alikhan N.F."/>
            <person name="Baker D."/>
            <person name="Gharbi K."/>
            <person name="Hall N."/>
            <person name="Watson M."/>
            <person name="Adriaenssens E.M."/>
            <person name="Foster-Nyarko E."/>
            <person name="Jarju S."/>
            <person name="Secka A."/>
            <person name="Antonio M."/>
            <person name="Oren A."/>
            <person name="Chaudhuri R.R."/>
            <person name="La Ragione R."/>
            <person name="Hildebrand F."/>
            <person name="Pallen M.J."/>
        </authorList>
    </citation>
    <scope>NUCLEOTIDE SEQUENCE</scope>
    <source>
        <strain evidence="1">ChiBcec16-1751</strain>
    </source>
</reference>
<proteinExistence type="predicted"/>
<name>A0A9D1JSQ1_9FIRM</name>
<accession>A0A9D1JSQ1</accession>
<sequence>MKRTKALLTAAAQRLDVPQDVLTNAPRVEVMGFQQVTVEHHRGVTEYTEDAVTVAVADGAVRITGAGLTISLMNQGFVTVCGNVADVALLPGGCP</sequence>
<evidence type="ECO:0000313" key="1">
    <source>
        <dbReference type="EMBL" id="HIS64431.1"/>
    </source>
</evidence>
<comment type="caution">
    <text evidence="1">The sequence shown here is derived from an EMBL/GenBank/DDBJ whole genome shotgun (WGS) entry which is preliminary data.</text>
</comment>
<organism evidence="1 2">
    <name type="scientific">Candidatus Avoscillospira avistercoris</name>
    <dbReference type="NCBI Taxonomy" id="2840707"/>
    <lineage>
        <taxon>Bacteria</taxon>
        <taxon>Bacillati</taxon>
        <taxon>Bacillota</taxon>
        <taxon>Clostridia</taxon>
        <taxon>Eubacteriales</taxon>
        <taxon>Oscillospiraceae</taxon>
        <taxon>Oscillospiraceae incertae sedis</taxon>
        <taxon>Candidatus Avoscillospira</taxon>
    </lineage>
</organism>
<dbReference type="AlphaFoldDB" id="A0A9D1JSQ1"/>
<protein>
    <submittedName>
        <fullName evidence="1">YabP/YqfC family sporulation protein</fullName>
    </submittedName>
</protein>
<evidence type="ECO:0000313" key="2">
    <source>
        <dbReference type="Proteomes" id="UP000886741"/>
    </source>
</evidence>
<dbReference type="InterPro" id="IPR022476">
    <property type="entry name" value="Spore_YabP/YqfC"/>
</dbReference>
<dbReference type="EMBL" id="DVJJ01000055">
    <property type="protein sequence ID" value="HIS64431.1"/>
    <property type="molecule type" value="Genomic_DNA"/>
</dbReference>
<dbReference type="Pfam" id="PF07873">
    <property type="entry name" value="YabP"/>
    <property type="match status" value="1"/>
</dbReference>